<organism evidence="1 2">
    <name type="scientific">Chitinophaga agri</name>
    <dbReference type="NCBI Taxonomy" id="2703787"/>
    <lineage>
        <taxon>Bacteria</taxon>
        <taxon>Pseudomonadati</taxon>
        <taxon>Bacteroidota</taxon>
        <taxon>Chitinophagia</taxon>
        <taxon>Chitinophagales</taxon>
        <taxon>Chitinophagaceae</taxon>
        <taxon>Chitinophaga</taxon>
    </lineage>
</organism>
<dbReference type="EMBL" id="CP048113">
    <property type="protein sequence ID" value="QHS63550.1"/>
    <property type="molecule type" value="Genomic_DNA"/>
</dbReference>
<dbReference type="InterPro" id="IPR019734">
    <property type="entry name" value="TPR_rpt"/>
</dbReference>
<proteinExistence type="predicted"/>
<dbReference type="SUPFAM" id="SSF48452">
    <property type="entry name" value="TPR-like"/>
    <property type="match status" value="1"/>
</dbReference>
<dbReference type="SMART" id="SM00028">
    <property type="entry name" value="TPR"/>
    <property type="match status" value="2"/>
</dbReference>
<dbReference type="InterPro" id="IPR011990">
    <property type="entry name" value="TPR-like_helical_dom_sf"/>
</dbReference>
<protein>
    <recommendedName>
        <fullName evidence="3">Tetratricopeptide repeat protein</fullName>
    </recommendedName>
</protein>
<accession>A0A6B9ZM83</accession>
<dbReference type="RefSeq" id="WP_162335266.1">
    <property type="nucleotide sequence ID" value="NZ_CP048113.1"/>
</dbReference>
<evidence type="ECO:0008006" key="3">
    <source>
        <dbReference type="Google" id="ProtNLM"/>
    </source>
</evidence>
<dbReference type="Gene3D" id="1.25.40.10">
    <property type="entry name" value="Tetratricopeptide repeat domain"/>
    <property type="match status" value="1"/>
</dbReference>
<reference evidence="1 2" key="1">
    <citation type="submission" date="2020-01" db="EMBL/GenBank/DDBJ databases">
        <title>Complete genome sequence of Chitinophaga sp. H33E-04 isolated from quinoa roots.</title>
        <authorList>
            <person name="Weon H.-Y."/>
            <person name="Lee S.A."/>
        </authorList>
    </citation>
    <scope>NUCLEOTIDE SEQUENCE [LARGE SCALE GENOMIC DNA]</scope>
    <source>
        <strain evidence="1 2">H33E-04</strain>
    </source>
</reference>
<evidence type="ECO:0000313" key="2">
    <source>
        <dbReference type="Proteomes" id="UP000476411"/>
    </source>
</evidence>
<dbReference type="AlphaFoldDB" id="A0A6B9ZM83"/>
<evidence type="ECO:0000313" key="1">
    <source>
        <dbReference type="EMBL" id="QHS63550.1"/>
    </source>
</evidence>
<dbReference type="Proteomes" id="UP000476411">
    <property type="component" value="Chromosome"/>
</dbReference>
<sequence>MKHNCLKMAAILMLFACSNVKSSKEQPSADIAAATISCATSSTMDKDWYTSGKKAPKLKGLEGIDFHISATHPGAREYFNQGMMLAYGFNHAEAARSFYEASRLDSTCAMAYWGFAYVLGPNYNAGMEEDNFQRAYAAAVKAQALSAKCMPKEIALINALVTRYAKEPPADRQPLDIAYAAAMKKVYEQFPTDPDIGALYAEALMDLHPWDLYDKKTKQPRAWTPELLSVLEHLIQINPRHPGAHHFYIHALEASATPEKALASAQALDTLVRGAGHLLHMSSHIYINTGDYHLGSLSNVQAVAADSSYTTACHAQGVYPLAYYPHNYHFLAATATLEGHSKLAWMAAKKLQAHTAEDVMRLPGWGTLQHYYTIPYYIAVKLGMWDTIFALPAPAEDLVYPQAIWHYARGMAYLGKNDIAEAQQEMGCLGKLARDTTLKDLTVWNINTIADLVRIAEKVLSAGIAAKQRKMDTAIALLREAVAMEDQLNYNEPPDWFFSVRHQLGAVLLKAGKYREAEEVYVRDLQIWRKNGWALIGLYHALTGQQKTSEAKRVRAAFDQSWRYADITIASSSEVIN</sequence>
<name>A0A6B9ZM83_9BACT</name>
<dbReference type="PANTHER" id="PTHR45588">
    <property type="entry name" value="TPR DOMAIN-CONTAINING PROTEIN"/>
    <property type="match status" value="1"/>
</dbReference>
<dbReference type="PANTHER" id="PTHR45588:SF1">
    <property type="entry name" value="WW DOMAIN-CONTAINING PROTEIN"/>
    <property type="match status" value="1"/>
</dbReference>
<gene>
    <name evidence="1" type="ORF">GWR21_29400</name>
</gene>
<dbReference type="KEGG" id="chih:GWR21_29400"/>
<keyword evidence="2" id="KW-1185">Reference proteome</keyword>